<evidence type="ECO:0000313" key="2">
    <source>
        <dbReference type="EMBL" id="MPC91775.1"/>
    </source>
</evidence>
<dbReference type="EMBL" id="VSRR010088912">
    <property type="protein sequence ID" value="MPC91775.1"/>
    <property type="molecule type" value="Genomic_DNA"/>
</dbReference>
<keyword evidence="3" id="KW-1185">Reference proteome</keyword>
<accession>A0A5B7JAS6</accession>
<feature type="region of interest" description="Disordered" evidence="1">
    <location>
        <begin position="48"/>
        <end position="84"/>
    </location>
</feature>
<evidence type="ECO:0000313" key="3">
    <source>
        <dbReference type="Proteomes" id="UP000324222"/>
    </source>
</evidence>
<reference evidence="2 3" key="1">
    <citation type="submission" date="2019-05" db="EMBL/GenBank/DDBJ databases">
        <title>Another draft genome of Portunus trituberculatus and its Hox gene families provides insights of decapod evolution.</title>
        <authorList>
            <person name="Jeong J.-H."/>
            <person name="Song I."/>
            <person name="Kim S."/>
            <person name="Choi T."/>
            <person name="Kim D."/>
            <person name="Ryu S."/>
            <person name="Kim W."/>
        </authorList>
    </citation>
    <scope>NUCLEOTIDE SEQUENCE [LARGE SCALE GENOMIC DNA]</scope>
    <source>
        <tissue evidence="2">Muscle</tissue>
    </source>
</reference>
<protein>
    <submittedName>
        <fullName evidence="2">Uncharacterized protein</fullName>
    </submittedName>
</protein>
<dbReference type="Proteomes" id="UP000324222">
    <property type="component" value="Unassembled WGS sequence"/>
</dbReference>
<evidence type="ECO:0000256" key="1">
    <source>
        <dbReference type="SAM" id="MobiDB-lite"/>
    </source>
</evidence>
<proteinExistence type="predicted"/>
<gene>
    <name evidence="2" type="ORF">E2C01_086833</name>
</gene>
<dbReference type="AlphaFoldDB" id="A0A5B7JAS6"/>
<organism evidence="2 3">
    <name type="scientific">Portunus trituberculatus</name>
    <name type="common">Swimming crab</name>
    <name type="synonym">Neptunus trituberculatus</name>
    <dbReference type="NCBI Taxonomy" id="210409"/>
    <lineage>
        <taxon>Eukaryota</taxon>
        <taxon>Metazoa</taxon>
        <taxon>Ecdysozoa</taxon>
        <taxon>Arthropoda</taxon>
        <taxon>Crustacea</taxon>
        <taxon>Multicrustacea</taxon>
        <taxon>Malacostraca</taxon>
        <taxon>Eumalacostraca</taxon>
        <taxon>Eucarida</taxon>
        <taxon>Decapoda</taxon>
        <taxon>Pleocyemata</taxon>
        <taxon>Brachyura</taxon>
        <taxon>Eubrachyura</taxon>
        <taxon>Portunoidea</taxon>
        <taxon>Portunidae</taxon>
        <taxon>Portuninae</taxon>
        <taxon>Portunus</taxon>
    </lineage>
</organism>
<comment type="caution">
    <text evidence="2">The sequence shown here is derived from an EMBL/GenBank/DDBJ whole genome shotgun (WGS) entry which is preliminary data.</text>
</comment>
<sequence>MAYCASHLAGRCERLPVLARNTVAEKSPVRINVNSAEKCRKTHSLQHPSKFYGHASGQMPAGGALQERKSPASARPLLPLGRHV</sequence>
<name>A0A5B7JAS6_PORTR</name>